<dbReference type="FunFam" id="3.40.50.300:FF:000016">
    <property type="entry name" value="Oligopeptide ABC transporter ATP-binding component"/>
    <property type="match status" value="1"/>
</dbReference>
<dbReference type="Gene3D" id="3.40.50.300">
    <property type="entry name" value="P-loop containing nucleotide triphosphate hydrolases"/>
    <property type="match status" value="1"/>
</dbReference>
<dbReference type="GO" id="GO:0005524">
    <property type="term" value="F:ATP binding"/>
    <property type="evidence" value="ECO:0007669"/>
    <property type="project" value="UniProtKB-KW"/>
</dbReference>
<keyword evidence="8" id="KW-1185">Reference proteome</keyword>
<evidence type="ECO:0000256" key="1">
    <source>
        <dbReference type="ARBA" id="ARBA00004417"/>
    </source>
</evidence>
<dbReference type="InterPro" id="IPR003439">
    <property type="entry name" value="ABC_transporter-like_ATP-bd"/>
</dbReference>
<dbReference type="InterPro" id="IPR003593">
    <property type="entry name" value="AAA+_ATPase"/>
</dbReference>
<organism evidence="7 8">
    <name type="scientific">Pleomorphomonas diazotrophica</name>
    <dbReference type="NCBI Taxonomy" id="1166257"/>
    <lineage>
        <taxon>Bacteria</taxon>
        <taxon>Pseudomonadati</taxon>
        <taxon>Pseudomonadota</taxon>
        <taxon>Alphaproteobacteria</taxon>
        <taxon>Hyphomicrobiales</taxon>
        <taxon>Pleomorphomonadaceae</taxon>
        <taxon>Pleomorphomonas</taxon>
    </lineage>
</organism>
<accession>A0A1I4TQB3</accession>
<protein>
    <submittedName>
        <fullName evidence="7">Oligopeptide ABC transporter ATP-binding protein OppF</fullName>
    </submittedName>
</protein>
<name>A0A1I4TQB3_9HYPH</name>
<dbReference type="PANTHER" id="PTHR43776:SF7">
    <property type="entry name" value="D,D-DIPEPTIDE TRANSPORT ATP-BINDING PROTEIN DDPF-RELATED"/>
    <property type="match status" value="1"/>
</dbReference>
<evidence type="ECO:0000256" key="3">
    <source>
        <dbReference type="ARBA" id="ARBA00022448"/>
    </source>
</evidence>
<dbReference type="SMART" id="SM00382">
    <property type="entry name" value="AAA"/>
    <property type="match status" value="1"/>
</dbReference>
<comment type="caution">
    <text evidence="7">The sequence shown here is derived from an EMBL/GenBank/DDBJ whole genome shotgun (WGS) entry which is preliminary data.</text>
</comment>
<evidence type="ECO:0000259" key="6">
    <source>
        <dbReference type="PROSITE" id="PS50893"/>
    </source>
</evidence>
<evidence type="ECO:0000313" key="8">
    <source>
        <dbReference type="Proteomes" id="UP000233491"/>
    </source>
</evidence>
<dbReference type="EMBL" id="PJNW01000016">
    <property type="protein sequence ID" value="PKR87608.1"/>
    <property type="molecule type" value="Genomic_DNA"/>
</dbReference>
<dbReference type="PROSITE" id="PS00211">
    <property type="entry name" value="ABC_TRANSPORTER_1"/>
    <property type="match status" value="1"/>
</dbReference>
<keyword evidence="5 7" id="KW-0067">ATP-binding</keyword>
<evidence type="ECO:0000256" key="5">
    <source>
        <dbReference type="ARBA" id="ARBA00022840"/>
    </source>
</evidence>
<dbReference type="CDD" id="cd03257">
    <property type="entry name" value="ABC_NikE_OppD_transporters"/>
    <property type="match status" value="1"/>
</dbReference>
<reference evidence="7 8" key="1">
    <citation type="submission" date="2017-12" db="EMBL/GenBank/DDBJ databases">
        <title>Anaerobic carbon monoxide metabolism by Pleomorphomonas carboxyditropha sp. nov., a new mesophilic hydrogenogenic carboxidotroph.</title>
        <authorList>
            <person name="Esquivel-Elizondo S."/>
            <person name="Krajmalnik-Brown R."/>
        </authorList>
    </citation>
    <scope>NUCLEOTIDE SEQUENCE [LARGE SCALE GENOMIC DNA]</scope>
    <source>
        <strain evidence="7 8">R5-392</strain>
    </source>
</reference>
<dbReference type="GO" id="GO:0015833">
    <property type="term" value="P:peptide transport"/>
    <property type="evidence" value="ECO:0007669"/>
    <property type="project" value="InterPro"/>
</dbReference>
<dbReference type="AlphaFoldDB" id="A0A1I4TQB3"/>
<proteinExistence type="inferred from homology"/>
<comment type="similarity">
    <text evidence="2">Belongs to the ABC transporter superfamily.</text>
</comment>
<comment type="subcellular location">
    <subcellularLocation>
        <location evidence="1">Cell inner membrane</location>
        <topology evidence="1">Peripheral membrane protein</topology>
    </subcellularLocation>
</comment>
<evidence type="ECO:0000313" key="7">
    <source>
        <dbReference type="EMBL" id="PKR87608.1"/>
    </source>
</evidence>
<dbReference type="Pfam" id="PF08352">
    <property type="entry name" value="oligo_HPY"/>
    <property type="match status" value="1"/>
</dbReference>
<keyword evidence="4" id="KW-0547">Nucleotide-binding</keyword>
<dbReference type="GO" id="GO:0016887">
    <property type="term" value="F:ATP hydrolysis activity"/>
    <property type="evidence" value="ECO:0007669"/>
    <property type="project" value="InterPro"/>
</dbReference>
<evidence type="ECO:0000256" key="2">
    <source>
        <dbReference type="ARBA" id="ARBA00005417"/>
    </source>
</evidence>
<dbReference type="Proteomes" id="UP000233491">
    <property type="component" value="Unassembled WGS sequence"/>
</dbReference>
<dbReference type="PANTHER" id="PTHR43776">
    <property type="entry name" value="TRANSPORT ATP-BINDING PROTEIN"/>
    <property type="match status" value="1"/>
</dbReference>
<dbReference type="RefSeq" id="WP_101290736.1">
    <property type="nucleotide sequence ID" value="NZ_FOUQ01000006.1"/>
</dbReference>
<dbReference type="InterPro" id="IPR027417">
    <property type="entry name" value="P-loop_NTPase"/>
</dbReference>
<dbReference type="SUPFAM" id="SSF52540">
    <property type="entry name" value="P-loop containing nucleoside triphosphate hydrolases"/>
    <property type="match status" value="1"/>
</dbReference>
<gene>
    <name evidence="7" type="ORF">CXZ10_17875</name>
</gene>
<keyword evidence="3" id="KW-0813">Transport</keyword>
<dbReference type="OrthoDB" id="9815712at2"/>
<dbReference type="InterPro" id="IPR017871">
    <property type="entry name" value="ABC_transporter-like_CS"/>
</dbReference>
<dbReference type="PROSITE" id="PS50893">
    <property type="entry name" value="ABC_TRANSPORTER_2"/>
    <property type="match status" value="1"/>
</dbReference>
<dbReference type="NCBIfam" id="TIGR01727">
    <property type="entry name" value="oligo_HPY"/>
    <property type="match status" value="1"/>
</dbReference>
<dbReference type="InterPro" id="IPR050319">
    <property type="entry name" value="ABC_transp_ATP-bind"/>
</dbReference>
<dbReference type="GO" id="GO:0005886">
    <property type="term" value="C:plasma membrane"/>
    <property type="evidence" value="ECO:0007669"/>
    <property type="project" value="UniProtKB-SubCell"/>
</dbReference>
<dbReference type="Pfam" id="PF00005">
    <property type="entry name" value="ABC_tran"/>
    <property type="match status" value="1"/>
</dbReference>
<dbReference type="NCBIfam" id="NF008453">
    <property type="entry name" value="PRK11308.1"/>
    <property type="match status" value="1"/>
</dbReference>
<dbReference type="GO" id="GO:0055085">
    <property type="term" value="P:transmembrane transport"/>
    <property type="evidence" value="ECO:0007669"/>
    <property type="project" value="UniProtKB-ARBA"/>
</dbReference>
<feature type="domain" description="ABC transporter" evidence="6">
    <location>
        <begin position="11"/>
        <end position="261"/>
    </location>
</feature>
<sequence length="336" mass="37056">MSTRAQQKPLVVVENLVKHFPVKIGAFGGKSAVVHAIDGVSFEIYQGETLGLVGESGCGKSTTGFALLQLHKATSGSVKFDGVDLAQLPTKQLRAMRKRVQIVFQDPYSTLNPRMTIGEALAEPMRVHKICEEKEIQHRVAQLIRDVGLNPNVANRYPHEFSGGQRQRICIARALASNPEFIVCDEPISALDVSIQAQIINLLMDIQEKYNLTYLFIAHDLAVVRHISDRVAVMYLGKIMEIASKDDLFGHPMHPYTQALLSAVPEADPDLERSRQRIILQGDVSNAIDPPAGCRFHPRCAYATEICSQSIPELSDQGGGHRVACLRLAEIEKETA</sequence>
<dbReference type="InterPro" id="IPR013563">
    <property type="entry name" value="Oligopep_ABC_C"/>
</dbReference>
<evidence type="ECO:0000256" key="4">
    <source>
        <dbReference type="ARBA" id="ARBA00022741"/>
    </source>
</evidence>